<dbReference type="PROSITE" id="PS00622">
    <property type="entry name" value="HTH_LUXR_1"/>
    <property type="match status" value="1"/>
</dbReference>
<gene>
    <name evidence="6" type="ORF">EZM97_14180</name>
</gene>
<dbReference type="CDD" id="cd06170">
    <property type="entry name" value="LuxR_C_like"/>
    <property type="match status" value="1"/>
</dbReference>
<dbReference type="InterPro" id="IPR039420">
    <property type="entry name" value="WalR-like"/>
</dbReference>
<dbReference type="Pfam" id="PF00196">
    <property type="entry name" value="GerE"/>
    <property type="match status" value="1"/>
</dbReference>
<dbReference type="InterPro" id="IPR011006">
    <property type="entry name" value="CheY-like_superfamily"/>
</dbReference>
<dbReference type="CDD" id="cd17535">
    <property type="entry name" value="REC_NarL-like"/>
    <property type="match status" value="1"/>
</dbReference>
<evidence type="ECO:0000313" key="7">
    <source>
        <dbReference type="Proteomes" id="UP000291822"/>
    </source>
</evidence>
<evidence type="ECO:0000256" key="2">
    <source>
        <dbReference type="ARBA" id="ARBA00023125"/>
    </source>
</evidence>
<dbReference type="Gene3D" id="3.40.50.2300">
    <property type="match status" value="1"/>
</dbReference>
<keyword evidence="7" id="KW-1185">Reference proteome</keyword>
<reference evidence="6 7" key="1">
    <citation type="submission" date="2019-02" db="EMBL/GenBank/DDBJ databases">
        <title>Dyella amyloliquefaciens sp. nov., isolated from forest soil.</title>
        <authorList>
            <person name="Gao Z.-H."/>
            <person name="Qiu L.-H."/>
        </authorList>
    </citation>
    <scope>NUCLEOTIDE SEQUENCE [LARGE SCALE GENOMIC DNA]</scope>
    <source>
        <strain evidence="6 7">KACC 12747</strain>
    </source>
</reference>
<evidence type="ECO:0000259" key="5">
    <source>
        <dbReference type="PROSITE" id="PS50110"/>
    </source>
</evidence>
<dbReference type="SUPFAM" id="SSF46894">
    <property type="entry name" value="C-terminal effector domain of the bipartite response regulators"/>
    <property type="match status" value="1"/>
</dbReference>
<proteinExistence type="predicted"/>
<dbReference type="GO" id="GO:0003677">
    <property type="term" value="F:DNA binding"/>
    <property type="evidence" value="ECO:0007669"/>
    <property type="project" value="UniProtKB-KW"/>
</dbReference>
<protein>
    <submittedName>
        <fullName evidence="6">Response regulator transcription factor</fullName>
    </submittedName>
</protein>
<dbReference type="SMART" id="SM00421">
    <property type="entry name" value="HTH_LUXR"/>
    <property type="match status" value="1"/>
</dbReference>
<dbReference type="InterPro" id="IPR001789">
    <property type="entry name" value="Sig_transdc_resp-reg_receiver"/>
</dbReference>
<keyword evidence="2" id="KW-0238">DNA-binding</keyword>
<dbReference type="PROSITE" id="PS50043">
    <property type="entry name" value="HTH_LUXR_2"/>
    <property type="match status" value="1"/>
</dbReference>
<evidence type="ECO:0000256" key="1">
    <source>
        <dbReference type="ARBA" id="ARBA00022553"/>
    </source>
</evidence>
<organism evidence="6 7">
    <name type="scientific">Dyella soli</name>
    <dbReference type="NCBI Taxonomy" id="522319"/>
    <lineage>
        <taxon>Bacteria</taxon>
        <taxon>Pseudomonadati</taxon>
        <taxon>Pseudomonadota</taxon>
        <taxon>Gammaproteobacteria</taxon>
        <taxon>Lysobacterales</taxon>
        <taxon>Rhodanobacteraceae</taxon>
        <taxon>Dyella</taxon>
    </lineage>
</organism>
<feature type="domain" description="HTH luxR-type" evidence="4">
    <location>
        <begin position="144"/>
        <end position="209"/>
    </location>
</feature>
<evidence type="ECO:0000256" key="3">
    <source>
        <dbReference type="PROSITE-ProRule" id="PRU00169"/>
    </source>
</evidence>
<dbReference type="InterPro" id="IPR058245">
    <property type="entry name" value="NreC/VraR/RcsB-like_REC"/>
</dbReference>
<dbReference type="PANTHER" id="PTHR43214:SF43">
    <property type="entry name" value="TWO-COMPONENT RESPONSE REGULATOR"/>
    <property type="match status" value="1"/>
</dbReference>
<feature type="modified residue" description="4-aspartylphosphate" evidence="3">
    <location>
        <position position="63"/>
    </location>
</feature>
<sequence length="215" mass="23693">MGSLNEKIARFGILITDDHPVMRDGLRMVIEEEPDLEVVGEASDGQEAIQQFRRLLPDLLLIDLQMPEVDGLQAITTIRGEFPDATIVVLTTYPGDARVVRAFTLGATSYILKTARRDEILKAIRGALAGRHTVAPEVAQEIASHTGKERLTEREIGVLHLVAKGRSNRDIADALFITEDTVKARMKSIMGKLGADDRTHAVMIAIRRGFMDAPK</sequence>
<dbReference type="PANTHER" id="PTHR43214">
    <property type="entry name" value="TWO-COMPONENT RESPONSE REGULATOR"/>
    <property type="match status" value="1"/>
</dbReference>
<feature type="domain" description="Response regulatory" evidence="5">
    <location>
        <begin position="12"/>
        <end position="128"/>
    </location>
</feature>
<dbReference type="SUPFAM" id="SSF52172">
    <property type="entry name" value="CheY-like"/>
    <property type="match status" value="1"/>
</dbReference>
<comment type="caution">
    <text evidence="6">The sequence shown here is derived from an EMBL/GenBank/DDBJ whole genome shotgun (WGS) entry which is preliminary data.</text>
</comment>
<dbReference type="Proteomes" id="UP000291822">
    <property type="component" value="Unassembled WGS sequence"/>
</dbReference>
<dbReference type="EMBL" id="SJTG01000002">
    <property type="protein sequence ID" value="TCI10074.1"/>
    <property type="molecule type" value="Genomic_DNA"/>
</dbReference>
<dbReference type="InterPro" id="IPR000792">
    <property type="entry name" value="Tscrpt_reg_LuxR_C"/>
</dbReference>
<evidence type="ECO:0000259" key="4">
    <source>
        <dbReference type="PROSITE" id="PS50043"/>
    </source>
</evidence>
<dbReference type="PROSITE" id="PS50110">
    <property type="entry name" value="RESPONSE_REGULATORY"/>
    <property type="match status" value="1"/>
</dbReference>
<dbReference type="GO" id="GO:0000160">
    <property type="term" value="P:phosphorelay signal transduction system"/>
    <property type="evidence" value="ECO:0007669"/>
    <property type="project" value="InterPro"/>
</dbReference>
<accession>A0A4R0YX56</accession>
<dbReference type="AlphaFoldDB" id="A0A4R0YX56"/>
<name>A0A4R0YX56_9GAMM</name>
<evidence type="ECO:0000313" key="6">
    <source>
        <dbReference type="EMBL" id="TCI10074.1"/>
    </source>
</evidence>
<dbReference type="InterPro" id="IPR016032">
    <property type="entry name" value="Sig_transdc_resp-reg_C-effctor"/>
</dbReference>
<dbReference type="PRINTS" id="PR00038">
    <property type="entry name" value="HTHLUXR"/>
</dbReference>
<dbReference type="GO" id="GO:0006355">
    <property type="term" value="P:regulation of DNA-templated transcription"/>
    <property type="evidence" value="ECO:0007669"/>
    <property type="project" value="InterPro"/>
</dbReference>
<dbReference type="Pfam" id="PF00072">
    <property type="entry name" value="Response_reg"/>
    <property type="match status" value="1"/>
</dbReference>
<dbReference type="SMART" id="SM00448">
    <property type="entry name" value="REC"/>
    <property type="match status" value="1"/>
</dbReference>
<keyword evidence="1 3" id="KW-0597">Phosphoprotein</keyword>